<dbReference type="GO" id="GO:0007094">
    <property type="term" value="P:mitotic spindle assembly checkpoint signaling"/>
    <property type="evidence" value="ECO:0007669"/>
    <property type="project" value="InterPro"/>
</dbReference>
<name>A0A8C9KZH6_PHOSS</name>
<accession>A0A8C9KZH6</accession>
<dbReference type="GO" id="GO:0000776">
    <property type="term" value="C:kinetochore"/>
    <property type="evidence" value="ECO:0007669"/>
    <property type="project" value="TreeGrafter"/>
</dbReference>
<feature type="region of interest" description="Disordered" evidence="1">
    <location>
        <begin position="55"/>
        <end position="84"/>
    </location>
</feature>
<dbReference type="Proteomes" id="UP000694554">
    <property type="component" value="Chromosome 19"/>
</dbReference>
<feature type="compositionally biased region" description="Basic and acidic residues" evidence="1">
    <location>
        <begin position="66"/>
        <end position="80"/>
    </location>
</feature>
<proteinExistence type="predicted"/>
<evidence type="ECO:0000313" key="2">
    <source>
        <dbReference type="Ensembl" id="ENSPSNP00000030970.1"/>
    </source>
</evidence>
<reference evidence="2" key="2">
    <citation type="submission" date="2025-08" db="UniProtKB">
        <authorList>
            <consortium name="Ensembl"/>
        </authorList>
    </citation>
    <scope>IDENTIFICATION</scope>
</reference>
<sequence length="313" mass="33335">MVRTLLGRRRSSSRRCWATALPCSFCWPLVPAPTSDRCLDGSTCARGRLLGPQPGDAAHAAGGGDLRLHDPQGRTPREWAEQGGAKQSWEPLQLCRAHTSALVHGSELAPTAPPGQLQASSGQSLCGGVRLMQADRARRPEQIRRTPQIPAVGFGQVSGRSEQLVERLPARGEPDRTYESSSHTLMANLLWRGHPVPVTVWQLKAPGAQPDVLLPDLQHCRYVTAAFPPVACSPPAQSPAPPQPVAADGTEPLGRPVGAVPSLRTRVAGTKRGGPCPVPACCLATCRCRCWRPCCSCRPAGMLLEASAPMLCS</sequence>
<reference evidence="2" key="3">
    <citation type="submission" date="2025-09" db="UniProtKB">
        <authorList>
            <consortium name="Ensembl"/>
        </authorList>
    </citation>
    <scope>IDENTIFICATION</scope>
</reference>
<dbReference type="GO" id="GO:0051306">
    <property type="term" value="P:mitotic sister chromatid separation"/>
    <property type="evidence" value="ECO:0007669"/>
    <property type="project" value="InterPro"/>
</dbReference>
<dbReference type="GeneTree" id="ENSGT01000000221580"/>
<evidence type="ECO:0000313" key="3">
    <source>
        <dbReference type="Proteomes" id="UP000694554"/>
    </source>
</evidence>
<dbReference type="PANTHER" id="PTHR23060">
    <property type="entry name" value="TESTIS EXPRESSED GENE 14"/>
    <property type="match status" value="1"/>
</dbReference>
<evidence type="ECO:0000256" key="1">
    <source>
        <dbReference type="SAM" id="MobiDB-lite"/>
    </source>
</evidence>
<dbReference type="InterPro" id="IPR039339">
    <property type="entry name" value="Tex14"/>
</dbReference>
<dbReference type="PANTHER" id="PTHR23060:SF2">
    <property type="entry name" value="RHO GTPASE ACTIVATING PROTEIN 33, OPPOSITE STRAND"/>
    <property type="match status" value="1"/>
</dbReference>
<dbReference type="GO" id="GO:0007140">
    <property type="term" value="P:male meiotic nuclear division"/>
    <property type="evidence" value="ECO:0007669"/>
    <property type="project" value="InterPro"/>
</dbReference>
<keyword evidence="3" id="KW-1185">Reference proteome</keyword>
<protein>
    <submittedName>
        <fullName evidence="2">Uncharacterized protein</fullName>
    </submittedName>
</protein>
<organism evidence="2 3">
    <name type="scientific">Phocoena sinus</name>
    <name type="common">Vaquita</name>
    <dbReference type="NCBI Taxonomy" id="42100"/>
    <lineage>
        <taxon>Eukaryota</taxon>
        <taxon>Metazoa</taxon>
        <taxon>Chordata</taxon>
        <taxon>Craniata</taxon>
        <taxon>Vertebrata</taxon>
        <taxon>Euteleostomi</taxon>
        <taxon>Mammalia</taxon>
        <taxon>Eutheria</taxon>
        <taxon>Laurasiatheria</taxon>
        <taxon>Artiodactyla</taxon>
        <taxon>Whippomorpha</taxon>
        <taxon>Cetacea</taxon>
        <taxon>Odontoceti</taxon>
        <taxon>Phocoenidae</taxon>
        <taxon>Phocoena</taxon>
    </lineage>
</organism>
<dbReference type="GO" id="GO:0030496">
    <property type="term" value="C:midbody"/>
    <property type="evidence" value="ECO:0007669"/>
    <property type="project" value="TreeGrafter"/>
</dbReference>
<dbReference type="GO" id="GO:0043063">
    <property type="term" value="P:intercellular bridge organization"/>
    <property type="evidence" value="ECO:0007669"/>
    <property type="project" value="InterPro"/>
</dbReference>
<reference evidence="2" key="1">
    <citation type="submission" date="2019-08" db="EMBL/GenBank/DDBJ databases">
        <title>Phocoena sinus (Vaquita) genome, mPhoSin1, primary haplotype.</title>
        <authorList>
            <person name="Morin P."/>
            <person name="Mountcastle J."/>
            <person name="Fungtammasan C."/>
            <person name="Rhie A."/>
            <person name="Rojas-Bracho L."/>
            <person name="Smith C.R."/>
            <person name="Taylor B.L."/>
            <person name="Gulland F.M.D."/>
            <person name="Musser W."/>
            <person name="Houck M."/>
            <person name="Haase B."/>
            <person name="Paez S."/>
            <person name="Howe K."/>
            <person name="Torrance J."/>
            <person name="Formenti G."/>
            <person name="Phillippy A."/>
            <person name="Ryder O."/>
            <person name="Jarvis E.D."/>
            <person name="Fedrigo O."/>
        </authorList>
    </citation>
    <scope>NUCLEOTIDE SEQUENCE [LARGE SCALE GENOMIC DNA]</scope>
</reference>
<dbReference type="Ensembl" id="ENSPSNT00000034742.1">
    <property type="protein sequence ID" value="ENSPSNP00000030970.1"/>
    <property type="gene ID" value="ENSPSNG00000022347.1"/>
</dbReference>
<dbReference type="AlphaFoldDB" id="A0A8C9KZH6"/>
<dbReference type="GO" id="GO:0008608">
    <property type="term" value="P:attachment of spindle microtubules to kinetochore"/>
    <property type="evidence" value="ECO:0007669"/>
    <property type="project" value="InterPro"/>
</dbReference>
<feature type="region of interest" description="Disordered" evidence="1">
    <location>
        <begin position="233"/>
        <end position="258"/>
    </location>
</feature>
<dbReference type="GO" id="GO:0045171">
    <property type="term" value="C:intercellular bridge"/>
    <property type="evidence" value="ECO:0007669"/>
    <property type="project" value="TreeGrafter"/>
</dbReference>